<dbReference type="Pfam" id="PF12265">
    <property type="entry name" value="CAF1C_H4-bd"/>
    <property type="match status" value="1"/>
</dbReference>
<dbReference type="PANTHER" id="PTHR45903">
    <property type="entry name" value="GLUTAMATE-RICH WD REPEAT-CONTAINING PROTEIN 1"/>
    <property type="match status" value="1"/>
</dbReference>
<dbReference type="PROSITE" id="PS50294">
    <property type="entry name" value="WD_REPEATS_REGION"/>
    <property type="match status" value="2"/>
</dbReference>
<feature type="region of interest" description="Disordered" evidence="6">
    <location>
        <begin position="163"/>
        <end position="191"/>
    </location>
</feature>
<comment type="subcellular location">
    <subcellularLocation>
        <location evidence="1">Nucleus</location>
    </subcellularLocation>
</comment>
<reference evidence="8 9" key="1">
    <citation type="submission" date="2017-03" db="EMBL/GenBank/DDBJ databases">
        <title>Genomes of endolithic fungi from Antarctica.</title>
        <authorList>
            <person name="Coleine C."/>
            <person name="Masonjones S."/>
            <person name="Stajich J.E."/>
        </authorList>
    </citation>
    <scope>NUCLEOTIDE SEQUENCE [LARGE SCALE GENOMIC DNA]</scope>
    <source>
        <strain evidence="8 9">CCFEE 6314</strain>
    </source>
</reference>
<dbReference type="VEuPathDB" id="FungiDB:PV10_03819"/>
<name>A0A438MU10_EXOME</name>
<dbReference type="InterPro" id="IPR051972">
    <property type="entry name" value="Glutamate-rich_WD_repeat"/>
</dbReference>
<dbReference type="Proteomes" id="UP000288859">
    <property type="component" value="Unassembled WGS sequence"/>
</dbReference>
<evidence type="ECO:0000256" key="5">
    <source>
        <dbReference type="PROSITE-ProRule" id="PRU00221"/>
    </source>
</evidence>
<evidence type="ECO:0000313" key="8">
    <source>
        <dbReference type="EMBL" id="RVX67149.1"/>
    </source>
</evidence>
<evidence type="ECO:0000256" key="4">
    <source>
        <dbReference type="ARBA" id="ARBA00023242"/>
    </source>
</evidence>
<feature type="region of interest" description="Disordered" evidence="6">
    <location>
        <begin position="1"/>
        <end position="93"/>
    </location>
</feature>
<dbReference type="EMBL" id="NAJM01000051">
    <property type="protein sequence ID" value="RVX67149.1"/>
    <property type="molecule type" value="Genomic_DNA"/>
</dbReference>
<proteinExistence type="predicted"/>
<dbReference type="GO" id="GO:0005730">
    <property type="term" value="C:nucleolus"/>
    <property type="evidence" value="ECO:0007669"/>
    <property type="project" value="TreeGrafter"/>
</dbReference>
<feature type="compositionally biased region" description="Acidic residues" evidence="6">
    <location>
        <begin position="31"/>
        <end position="48"/>
    </location>
</feature>
<sequence length="798" mass="88428">MSKRPANEDESLDPLKAGQRPDAGLNGEPTLDFEDEFEDEYESEDEIMEAGVDGRPDAEREAEQSRDAMDIDSNNNNDQTFIPGRSILQPGMTLSPDPSTYEMLHTFSTTWPCLSFDLVRDNLGDDRKQYPRTLYAVAGTQAETTKAKENELYVFRLSSLARMERGEQSDSDSDSDDDDEASDPILESRSIPLPSTANRIRAFQPPAQSPDLSQIPSTLTATWLENGQVLIHDVSPYLQSLSTPGYTLPPNASKPLSTLRVHKTEGYALDWAPTSSHPQGRLLTGDNSGAIYNTQRTEGGGWVTDSRAFVGHTDAVEELQWSPNEKFVFSSASSDGTVKVWDARSKSRKPAVDVKVSNTDVNVMSWSRQTFHLLATGADDGQWAVWDLRQWKPSSADSPAVKRPTPVADFNFHKKPITSIEWHPTDDSVVAVASADNTATLWDLAVELDDEEYGKEAGLGLGEGAEKVPPQLLFIHHLEDGKELHWHPQMPGTVVVTGGSGFGVFKTISTRTQPRDNIQEKAMGMPPANGTGRENGPPRCHIQEQPQRPVANQHFEDLNFGSAEIDLSFSFSENNVPENQLTISPLRAHKHEITIGDTLATRTTPNVGQSSTTTHLQDQTTPSPPRPRNRLVKNKIRRHSQPTEVEIKRTQRLPLPPPPPLSYIDRSTSLVLPADHHVTFTEDAVTRPLTRPRTTSYSKEWRQVVKQNESLAGRDAEGRTTWGFRADSYKGSVNPMAVENQGSLDEPTKSYAPSRTIQEPRHGTVLDLPSPEKSRNSASWLRKIFSKNKEPSHGADSS</sequence>
<feature type="compositionally biased region" description="Basic and acidic residues" evidence="6">
    <location>
        <begin position="758"/>
        <end position="775"/>
    </location>
</feature>
<dbReference type="Gene3D" id="2.130.10.10">
    <property type="entry name" value="YVTN repeat-like/Quinoprotein amine dehydrogenase"/>
    <property type="match status" value="1"/>
</dbReference>
<dbReference type="InterPro" id="IPR001680">
    <property type="entry name" value="WD40_rpt"/>
</dbReference>
<gene>
    <name evidence="8" type="ORF">B0A52_08583</name>
</gene>
<feature type="domain" description="Histone-binding protein RBBP4-like N-terminal" evidence="7">
    <location>
        <begin position="96"/>
        <end position="160"/>
    </location>
</feature>
<dbReference type="InterPro" id="IPR015943">
    <property type="entry name" value="WD40/YVTN_repeat-like_dom_sf"/>
</dbReference>
<dbReference type="SUPFAM" id="SSF50978">
    <property type="entry name" value="WD40 repeat-like"/>
    <property type="match status" value="1"/>
</dbReference>
<dbReference type="InterPro" id="IPR036322">
    <property type="entry name" value="WD40_repeat_dom_sf"/>
</dbReference>
<dbReference type="PROSITE" id="PS00678">
    <property type="entry name" value="WD_REPEATS_1"/>
    <property type="match status" value="1"/>
</dbReference>
<dbReference type="Pfam" id="PF00400">
    <property type="entry name" value="WD40"/>
    <property type="match status" value="2"/>
</dbReference>
<evidence type="ECO:0000256" key="1">
    <source>
        <dbReference type="ARBA" id="ARBA00004123"/>
    </source>
</evidence>
<feature type="repeat" description="WD" evidence="5">
    <location>
        <begin position="410"/>
        <end position="444"/>
    </location>
</feature>
<evidence type="ECO:0000313" key="9">
    <source>
        <dbReference type="Proteomes" id="UP000288859"/>
    </source>
</evidence>
<feature type="compositionally biased region" description="Basic and acidic residues" evidence="6">
    <location>
        <begin position="52"/>
        <end position="69"/>
    </location>
</feature>
<dbReference type="InterPro" id="IPR019775">
    <property type="entry name" value="WD40_repeat_CS"/>
</dbReference>
<feature type="repeat" description="WD" evidence="5">
    <location>
        <begin position="309"/>
        <end position="351"/>
    </location>
</feature>
<dbReference type="VEuPathDB" id="FungiDB:PV10_03820"/>
<dbReference type="GO" id="GO:0042254">
    <property type="term" value="P:ribosome biogenesis"/>
    <property type="evidence" value="ECO:0007669"/>
    <property type="project" value="TreeGrafter"/>
</dbReference>
<feature type="compositionally biased region" description="Polar residues" evidence="6">
    <location>
        <begin position="600"/>
        <end position="621"/>
    </location>
</feature>
<keyword evidence="2 5" id="KW-0853">WD repeat</keyword>
<keyword evidence="4" id="KW-0539">Nucleus</keyword>
<dbReference type="AlphaFoldDB" id="A0A438MU10"/>
<feature type="region of interest" description="Disordered" evidence="6">
    <location>
        <begin position="733"/>
        <end position="777"/>
    </location>
</feature>
<feature type="compositionally biased region" description="Acidic residues" evidence="6">
    <location>
        <begin position="169"/>
        <end position="182"/>
    </location>
</feature>
<dbReference type="InterPro" id="IPR022052">
    <property type="entry name" value="Histone-bd_RBBP4-like_N"/>
</dbReference>
<dbReference type="SMART" id="SM00320">
    <property type="entry name" value="WD40"/>
    <property type="match status" value="4"/>
</dbReference>
<organism evidence="8 9">
    <name type="scientific">Exophiala mesophila</name>
    <name type="common">Black yeast-like fungus</name>
    <dbReference type="NCBI Taxonomy" id="212818"/>
    <lineage>
        <taxon>Eukaryota</taxon>
        <taxon>Fungi</taxon>
        <taxon>Dikarya</taxon>
        <taxon>Ascomycota</taxon>
        <taxon>Pezizomycotina</taxon>
        <taxon>Eurotiomycetes</taxon>
        <taxon>Chaetothyriomycetidae</taxon>
        <taxon>Chaetothyriales</taxon>
        <taxon>Herpotrichiellaceae</taxon>
        <taxon>Exophiala</taxon>
    </lineage>
</organism>
<evidence type="ECO:0000259" key="7">
    <source>
        <dbReference type="Pfam" id="PF12265"/>
    </source>
</evidence>
<feature type="compositionally biased region" description="Basic residues" evidence="6">
    <location>
        <begin position="627"/>
        <end position="640"/>
    </location>
</feature>
<protein>
    <recommendedName>
        <fullName evidence="7">Histone-binding protein RBBP4-like N-terminal domain-containing protein</fullName>
    </recommendedName>
</protein>
<dbReference type="OrthoDB" id="2161379at2759"/>
<comment type="caution">
    <text evidence="8">The sequence shown here is derived from an EMBL/GenBank/DDBJ whole genome shotgun (WGS) entry which is preliminary data.</text>
</comment>
<keyword evidence="3" id="KW-0677">Repeat</keyword>
<dbReference type="PROSITE" id="PS50082">
    <property type="entry name" value="WD_REPEATS_2"/>
    <property type="match status" value="2"/>
</dbReference>
<evidence type="ECO:0000256" key="3">
    <source>
        <dbReference type="ARBA" id="ARBA00022737"/>
    </source>
</evidence>
<accession>A0A438MU10</accession>
<dbReference type="PANTHER" id="PTHR45903:SF1">
    <property type="entry name" value="GLUTAMATE-RICH WD REPEAT-CONTAINING PROTEIN 1"/>
    <property type="match status" value="1"/>
</dbReference>
<evidence type="ECO:0000256" key="6">
    <source>
        <dbReference type="SAM" id="MobiDB-lite"/>
    </source>
</evidence>
<evidence type="ECO:0000256" key="2">
    <source>
        <dbReference type="ARBA" id="ARBA00022574"/>
    </source>
</evidence>
<feature type="region of interest" description="Disordered" evidence="6">
    <location>
        <begin position="600"/>
        <end position="644"/>
    </location>
</feature>